<dbReference type="RefSeq" id="WP_038351197.1">
    <property type="nucleotide sequence ID" value="NZ_CP019962.1"/>
</dbReference>
<protein>
    <submittedName>
        <fullName evidence="2">DUF2922 domain-containing protein</fullName>
    </submittedName>
</protein>
<accession>A0AAC9W588</accession>
<reference evidence="3" key="2">
    <citation type="journal article" date="2017" name="Sci. Rep.">
        <title>Determination of the Genome and Primary Transcriptome of Syngas Fermenting Eubacterium limosum ATCC 8486.</title>
        <authorList>
            <person name="Song Y."/>
            <person name="Shin J."/>
            <person name="Jeong Y."/>
            <person name="Jin S."/>
            <person name="Lee J.K."/>
            <person name="Kim D.R."/>
            <person name="Kim S.C."/>
            <person name="Cho S."/>
            <person name="Cho B.K."/>
        </authorList>
    </citation>
    <scope>NUCLEOTIDE SEQUENCE [LARGE SCALE GENOMIC DNA]</scope>
    <source>
        <strain evidence="3">ATCC 8486</strain>
    </source>
</reference>
<dbReference type="Pfam" id="PF11148">
    <property type="entry name" value="DUF2922"/>
    <property type="match status" value="1"/>
</dbReference>
<dbReference type="EMBL" id="JAQSVD010000006">
    <property type="protein sequence ID" value="MDE1471149.1"/>
    <property type="molecule type" value="Genomic_DNA"/>
</dbReference>
<dbReference type="Proteomes" id="UP001215087">
    <property type="component" value="Unassembled WGS sequence"/>
</dbReference>
<evidence type="ECO:0000313" key="3">
    <source>
        <dbReference type="Proteomes" id="UP000192391"/>
    </source>
</evidence>
<organism evidence="1 3">
    <name type="scientific">Eubacterium limosum</name>
    <dbReference type="NCBI Taxonomy" id="1736"/>
    <lineage>
        <taxon>Bacteria</taxon>
        <taxon>Bacillati</taxon>
        <taxon>Bacillota</taxon>
        <taxon>Clostridia</taxon>
        <taxon>Eubacteriales</taxon>
        <taxon>Eubacteriaceae</taxon>
        <taxon>Eubacterium</taxon>
    </lineage>
</organism>
<dbReference type="InterPro" id="IPR021321">
    <property type="entry name" value="DUF2922"/>
</dbReference>
<gene>
    <name evidence="1" type="ORF">B2M23_20720</name>
    <name evidence="2" type="ORF">PTZ04_12875</name>
</gene>
<evidence type="ECO:0000313" key="1">
    <source>
        <dbReference type="EMBL" id="ARD67812.1"/>
    </source>
</evidence>
<dbReference type="AlphaFoldDB" id="A0AAC9W588"/>
<dbReference type="Proteomes" id="UP000192391">
    <property type="component" value="Chromosome"/>
</dbReference>
<evidence type="ECO:0000313" key="2">
    <source>
        <dbReference type="EMBL" id="MDE1471149.1"/>
    </source>
</evidence>
<dbReference type="KEGG" id="elim:B2M23_20720"/>
<reference evidence="2 4" key="4">
    <citation type="submission" date="2023-02" db="EMBL/GenBank/DDBJ databases">
        <title>Comparative genome analysis of Eubacterium limosum species.</title>
        <authorList>
            <person name="Bak J.E."/>
        </authorList>
    </citation>
    <scope>NUCLEOTIDE SEQUENCE [LARGE SCALE GENOMIC DNA]</scope>
    <source>
        <strain evidence="2 4">KGMB01548</strain>
    </source>
</reference>
<name>A0AAC9W588_EUBLI</name>
<dbReference type="EMBL" id="CP019962">
    <property type="protein sequence ID" value="ARD67812.1"/>
    <property type="molecule type" value="Genomic_DNA"/>
</dbReference>
<keyword evidence="4" id="KW-1185">Reference proteome</keyword>
<reference evidence="1" key="3">
    <citation type="submission" date="2017-02" db="EMBL/GenBank/DDBJ databases">
        <title>Integrative analysis reveals regulation of autotrophic growth of syngas fermenting bacteria at the translational level.</title>
        <authorList>
            <person name="Song Y."/>
            <person name="Shin J."/>
            <person name="Jeong Y."/>
            <person name="Jin S."/>
            <person name="Kim D.R."/>
            <person name="Kim S.C."/>
            <person name="Cho S."/>
            <person name="Cho B.-K."/>
        </authorList>
    </citation>
    <scope>NUCLEOTIDE SEQUENCE</scope>
    <source>
        <strain evidence="1">ATCC 8486</strain>
    </source>
</reference>
<reference evidence="1" key="1">
    <citation type="journal article" date="2015" name="Genome Announc.">
        <title>Draft Genome Sequence of Chemolithoautotrophic Acetogenic Butanol-Producing Eubacterium limosum ATCC 8486.</title>
        <authorList>
            <person name="Song Y."/>
            <person name="Cho B.K."/>
        </authorList>
    </citation>
    <scope>NUCLEOTIDE SEQUENCE</scope>
    <source>
        <strain evidence="1">ATCC 8486</strain>
    </source>
</reference>
<sequence>METITTKTLELEFNLTNGDRYTLSLPDYLADLTQEQIETAAAIIVAKKLFVPDGVNLDSLFGFQYVDKIVRKTEV</sequence>
<proteinExistence type="predicted"/>
<evidence type="ECO:0000313" key="4">
    <source>
        <dbReference type="Proteomes" id="UP001215087"/>
    </source>
</evidence>